<evidence type="ECO:0000256" key="3">
    <source>
        <dbReference type="ARBA" id="ARBA00022679"/>
    </source>
</evidence>
<evidence type="ECO:0000256" key="2">
    <source>
        <dbReference type="ARBA" id="ARBA00022649"/>
    </source>
</evidence>
<proteinExistence type="inferred from homology"/>
<evidence type="ECO:0000313" key="15">
    <source>
        <dbReference type="Proteomes" id="UP001523230"/>
    </source>
</evidence>
<dbReference type="CDD" id="cd05403">
    <property type="entry name" value="NT_KNTase_like"/>
    <property type="match status" value="1"/>
</dbReference>
<dbReference type="PANTHER" id="PTHR33571">
    <property type="entry name" value="SSL8005 PROTEIN"/>
    <property type="match status" value="1"/>
</dbReference>
<keyword evidence="5" id="KW-0479">Metal-binding</keyword>
<evidence type="ECO:0000256" key="12">
    <source>
        <dbReference type="ARBA" id="ARBA00048696"/>
    </source>
</evidence>
<sequence>MNPGTDIYTLLIQKRDEILSLAHRRGAKNVRVFGSVARNEARADSDIDLLIDLDPDRSLLDVGGLAMDLSLLLDRPVDVVTEAGLRERIRSRVLREARPL</sequence>
<evidence type="ECO:0000256" key="10">
    <source>
        <dbReference type="ARBA" id="ARBA00038276"/>
    </source>
</evidence>
<name>A0ABD4TFL9_9EURY</name>
<dbReference type="GO" id="GO:0046872">
    <property type="term" value="F:metal ion binding"/>
    <property type="evidence" value="ECO:0007669"/>
    <property type="project" value="UniProtKB-KW"/>
</dbReference>
<comment type="similarity">
    <text evidence="10">Belongs to the MntA antitoxin family.</text>
</comment>
<dbReference type="Proteomes" id="UP001523230">
    <property type="component" value="Unassembled WGS sequence"/>
</dbReference>
<keyword evidence="3" id="KW-0808">Transferase</keyword>
<dbReference type="SUPFAM" id="SSF81301">
    <property type="entry name" value="Nucleotidyltransferase"/>
    <property type="match status" value="1"/>
</dbReference>
<comment type="catalytic activity">
    <reaction evidence="12">
        <text>L-tyrosyl-[protein] + ATP = O-(5'-adenylyl)-L-tyrosyl-[protein] + diphosphate</text>
        <dbReference type="Rhea" id="RHEA:54288"/>
        <dbReference type="Rhea" id="RHEA-COMP:10136"/>
        <dbReference type="Rhea" id="RHEA-COMP:13846"/>
        <dbReference type="ChEBI" id="CHEBI:30616"/>
        <dbReference type="ChEBI" id="CHEBI:33019"/>
        <dbReference type="ChEBI" id="CHEBI:46858"/>
        <dbReference type="ChEBI" id="CHEBI:83624"/>
        <dbReference type="EC" id="2.7.7.108"/>
    </reaction>
</comment>
<comment type="caution">
    <text evidence="14">The sequence shown here is derived from an EMBL/GenBank/DDBJ whole genome shotgun (WGS) entry which is preliminary data.</text>
</comment>
<feature type="domain" description="Polymerase nucleotidyl transferase" evidence="13">
    <location>
        <begin position="25"/>
        <end position="97"/>
    </location>
</feature>
<gene>
    <name evidence="14" type="ORF">DIC75_05170</name>
</gene>
<dbReference type="EC" id="2.7.7.108" evidence="9"/>
<dbReference type="InterPro" id="IPR043519">
    <property type="entry name" value="NT_sf"/>
</dbReference>
<comment type="cofactor">
    <cofactor evidence="1">
        <name>Mg(2+)</name>
        <dbReference type="ChEBI" id="CHEBI:18420"/>
    </cofactor>
</comment>
<accession>A0ABD4TFL9</accession>
<dbReference type="GO" id="GO:0070733">
    <property type="term" value="F:AMPylase activity"/>
    <property type="evidence" value="ECO:0007669"/>
    <property type="project" value="UniProtKB-EC"/>
</dbReference>
<evidence type="ECO:0000256" key="5">
    <source>
        <dbReference type="ARBA" id="ARBA00022723"/>
    </source>
</evidence>
<dbReference type="InterPro" id="IPR052038">
    <property type="entry name" value="Type-VII_TA_antitoxin"/>
</dbReference>
<dbReference type="InterPro" id="IPR002934">
    <property type="entry name" value="Polymerase_NTP_transf_dom"/>
</dbReference>
<dbReference type="PANTHER" id="PTHR33571:SF12">
    <property type="entry name" value="BSL3053 PROTEIN"/>
    <property type="match status" value="1"/>
</dbReference>
<organism evidence="14 15">
    <name type="scientific">Methanoculleus oceani</name>
    <dbReference type="NCBI Taxonomy" id="2184756"/>
    <lineage>
        <taxon>Archaea</taxon>
        <taxon>Methanobacteriati</taxon>
        <taxon>Methanobacteriota</taxon>
        <taxon>Stenosarchaea group</taxon>
        <taxon>Methanomicrobia</taxon>
        <taxon>Methanomicrobiales</taxon>
        <taxon>Methanomicrobiaceae</taxon>
        <taxon>Methanoculleus</taxon>
    </lineage>
</organism>
<dbReference type="Pfam" id="PF01909">
    <property type="entry name" value="NTP_transf_2"/>
    <property type="match status" value="1"/>
</dbReference>
<protein>
    <recommendedName>
        <fullName evidence="9">protein adenylyltransferase</fullName>
        <ecNumber evidence="9">2.7.7.108</ecNumber>
    </recommendedName>
</protein>
<keyword evidence="2" id="KW-1277">Toxin-antitoxin system</keyword>
<evidence type="ECO:0000256" key="1">
    <source>
        <dbReference type="ARBA" id="ARBA00001946"/>
    </source>
</evidence>
<dbReference type="AlphaFoldDB" id="A0ABD4TFL9"/>
<evidence type="ECO:0000256" key="6">
    <source>
        <dbReference type="ARBA" id="ARBA00022741"/>
    </source>
</evidence>
<dbReference type="Gene3D" id="3.30.460.10">
    <property type="entry name" value="Beta Polymerase, domain 2"/>
    <property type="match status" value="1"/>
</dbReference>
<keyword evidence="4" id="KW-0548">Nucleotidyltransferase</keyword>
<evidence type="ECO:0000256" key="11">
    <source>
        <dbReference type="ARBA" id="ARBA00047518"/>
    </source>
</evidence>
<evidence type="ECO:0000256" key="9">
    <source>
        <dbReference type="ARBA" id="ARBA00034531"/>
    </source>
</evidence>
<dbReference type="EMBL" id="QFDM01000002">
    <property type="protein sequence ID" value="MCM2465709.1"/>
    <property type="molecule type" value="Genomic_DNA"/>
</dbReference>
<keyword evidence="6" id="KW-0547">Nucleotide-binding</keyword>
<dbReference type="RefSeq" id="WP_250986973.1">
    <property type="nucleotide sequence ID" value="NZ_QFDM01000002.1"/>
</dbReference>
<evidence type="ECO:0000256" key="7">
    <source>
        <dbReference type="ARBA" id="ARBA00022840"/>
    </source>
</evidence>
<evidence type="ECO:0000256" key="8">
    <source>
        <dbReference type="ARBA" id="ARBA00022842"/>
    </source>
</evidence>
<evidence type="ECO:0000313" key="14">
    <source>
        <dbReference type="EMBL" id="MCM2465709.1"/>
    </source>
</evidence>
<reference evidence="14 15" key="1">
    <citation type="submission" date="2018-05" db="EMBL/GenBank/DDBJ databases">
        <title>Isolation and characterization of genus Methanoculleus species and their viruses from deep sea marine sediment offshore southwestern Taiwan.</title>
        <authorList>
            <person name="Wei W.-H."/>
            <person name="Chen W.-C."/>
            <person name="Lai M.-C."/>
            <person name="Chen S.-C."/>
        </authorList>
    </citation>
    <scope>NUCLEOTIDE SEQUENCE [LARGE SCALE GENOMIC DNA]</scope>
    <source>
        <strain evidence="14 15">CWC-02</strain>
    </source>
</reference>
<evidence type="ECO:0000259" key="13">
    <source>
        <dbReference type="Pfam" id="PF01909"/>
    </source>
</evidence>
<comment type="catalytic activity">
    <reaction evidence="11">
        <text>O-(5'-adenylyl)-L-tyrosyl-[protein] + ATP = O-[5'-(adenylyl-(5'-&gt;3')-adenylyl)]-L-tyrosyl-[protein] + diphosphate</text>
        <dbReference type="Rhea" id="RHEA:66528"/>
        <dbReference type="Rhea" id="RHEA-COMP:13846"/>
        <dbReference type="Rhea" id="RHEA-COMP:17046"/>
        <dbReference type="ChEBI" id="CHEBI:30616"/>
        <dbReference type="ChEBI" id="CHEBI:33019"/>
        <dbReference type="ChEBI" id="CHEBI:83624"/>
        <dbReference type="ChEBI" id="CHEBI:167160"/>
    </reaction>
</comment>
<keyword evidence="7" id="KW-0067">ATP-binding</keyword>
<keyword evidence="8" id="KW-0460">Magnesium</keyword>
<evidence type="ECO:0000256" key="4">
    <source>
        <dbReference type="ARBA" id="ARBA00022695"/>
    </source>
</evidence>
<dbReference type="GO" id="GO:0005524">
    <property type="term" value="F:ATP binding"/>
    <property type="evidence" value="ECO:0007669"/>
    <property type="project" value="UniProtKB-KW"/>
</dbReference>
<keyword evidence="15" id="KW-1185">Reference proteome</keyword>